<dbReference type="Pfam" id="PF00135">
    <property type="entry name" value="COesterase"/>
    <property type="match status" value="1"/>
</dbReference>
<dbReference type="PANTHER" id="PTHR43142">
    <property type="entry name" value="CARBOXYLIC ESTER HYDROLASE"/>
    <property type="match status" value="1"/>
</dbReference>
<evidence type="ECO:0000256" key="3">
    <source>
        <dbReference type="SAM" id="SignalP"/>
    </source>
</evidence>
<dbReference type="PANTHER" id="PTHR43142:SF12">
    <property type="entry name" value="CARBOXYLESTERASE TYPE B DOMAIN-CONTAINING PROTEIN-RELATED"/>
    <property type="match status" value="1"/>
</dbReference>
<keyword evidence="2" id="KW-0325">Glycoprotein</keyword>
<proteinExistence type="predicted"/>
<dbReference type="InterPro" id="IPR029058">
    <property type="entry name" value="AB_hydrolase_fold"/>
</dbReference>
<protein>
    <recommendedName>
        <fullName evidence="4">Carboxylesterase type B domain-containing protein</fullName>
    </recommendedName>
</protein>
<reference evidence="6" key="1">
    <citation type="submission" date="2015-01" db="EMBL/GenBank/DDBJ databases">
        <authorList>
            <person name="Aksoy S."/>
            <person name="Warren W."/>
            <person name="Wilson R.K."/>
        </authorList>
    </citation>
    <scope>NUCLEOTIDE SEQUENCE [LARGE SCALE GENOMIC DNA]</scope>
    <source>
        <strain evidence="6">IAEA</strain>
    </source>
</reference>
<dbReference type="VEuPathDB" id="VectorBase:GPPI036300"/>
<evidence type="ECO:0000313" key="6">
    <source>
        <dbReference type="Proteomes" id="UP000092460"/>
    </source>
</evidence>
<dbReference type="SUPFAM" id="SSF53474">
    <property type="entry name" value="alpha/beta-Hydrolases"/>
    <property type="match status" value="1"/>
</dbReference>
<feature type="domain" description="Carboxylesterase type B" evidence="4">
    <location>
        <begin position="25"/>
        <end position="547"/>
    </location>
</feature>
<evidence type="ECO:0000256" key="1">
    <source>
        <dbReference type="ARBA" id="ARBA00023157"/>
    </source>
</evidence>
<evidence type="ECO:0000256" key="2">
    <source>
        <dbReference type="ARBA" id="ARBA00023180"/>
    </source>
</evidence>
<organism evidence="5 6">
    <name type="scientific">Glossina palpalis gambiensis</name>
    <dbReference type="NCBI Taxonomy" id="67801"/>
    <lineage>
        <taxon>Eukaryota</taxon>
        <taxon>Metazoa</taxon>
        <taxon>Ecdysozoa</taxon>
        <taxon>Arthropoda</taxon>
        <taxon>Hexapoda</taxon>
        <taxon>Insecta</taxon>
        <taxon>Pterygota</taxon>
        <taxon>Neoptera</taxon>
        <taxon>Endopterygota</taxon>
        <taxon>Diptera</taxon>
        <taxon>Brachycera</taxon>
        <taxon>Muscomorpha</taxon>
        <taxon>Hippoboscoidea</taxon>
        <taxon>Glossinidae</taxon>
        <taxon>Glossina</taxon>
    </lineage>
</organism>
<dbReference type="InterPro" id="IPR002018">
    <property type="entry name" value="CarbesteraseB"/>
</dbReference>
<sequence length="613" mass="69711">MLQIFKYLMVLQNLYISLALLEKKDAIVNLPNLGLIQGKIIETAWTKRKVLQFVDVKYAEPPSSKHRFKPPRPIEPWKDVKDATTEKIGCPSIVSMESLQTLDEILDIEDCLTMTITTPNIKGKYPVLVYIHGEYLFEGSNSEAPADYFLERDIVLVVPQYRLGPFGFLSTKTAEIPGNAGVLDIHLALQFIKIFIRNFGGDAGKVTVAGQVGGASIAHLLTLSPKVERGLFHQVIYHSGSALMPAFLEENPRRFAKEIAGKANCEVRTVRDLNQCLMDMSPVQLLEAFMDHAQDKYELGIGHIGGMHFTIGDTNGLLPEHPYNLMLKTNNSYPVMGGCPKNVGSRIVYDIVENYFGGVIPNDSYNSFNYIDHVIRQTVGTDKNMLLTSFITHNFLNREIIENGTFVSFLPRLIDLASTLMYKLPLLLALNMHNKYLADRTFLYSFDYAGEYNRYYDLDEEHNTHSPFKAGVSLTDEALYLFPYPEHVKHLTPADENMSNRLVDLWTSFVVNGYPLGSLRSGYWPPMSTLYGPYMKLDETFSIAGNYFKEFSATIRDEKNGFNLIREIYFSKENFQSSKKANYVTSKRKTQQKTTSLNQYSKLNKNTWLRKRV</sequence>
<reference evidence="5" key="2">
    <citation type="submission" date="2020-05" db="UniProtKB">
        <authorList>
            <consortium name="EnsemblMetazoa"/>
        </authorList>
    </citation>
    <scope>IDENTIFICATION</scope>
    <source>
        <strain evidence="5">IAEA</strain>
    </source>
</reference>
<keyword evidence="3" id="KW-0732">Signal</keyword>
<feature type="chain" id="PRO_5008405055" description="Carboxylesterase type B domain-containing protein" evidence="3">
    <location>
        <begin position="20"/>
        <end position="613"/>
    </location>
</feature>
<name>A0A1B0BPB6_9MUSC</name>
<feature type="signal peptide" evidence="3">
    <location>
        <begin position="1"/>
        <end position="19"/>
    </location>
</feature>
<dbReference type="AlphaFoldDB" id="A0A1B0BPB6"/>
<evidence type="ECO:0000259" key="4">
    <source>
        <dbReference type="Pfam" id="PF00135"/>
    </source>
</evidence>
<evidence type="ECO:0000313" key="5">
    <source>
        <dbReference type="EnsemblMetazoa" id="GPPI036300-PA"/>
    </source>
</evidence>
<dbReference type="Gene3D" id="3.40.50.1820">
    <property type="entry name" value="alpha/beta hydrolase"/>
    <property type="match status" value="1"/>
</dbReference>
<keyword evidence="1" id="KW-1015">Disulfide bond</keyword>
<dbReference type="STRING" id="67801.A0A1B0BPB6"/>
<dbReference type="Proteomes" id="UP000092460">
    <property type="component" value="Unassembled WGS sequence"/>
</dbReference>
<keyword evidence="6" id="KW-1185">Reference proteome</keyword>
<dbReference type="EnsemblMetazoa" id="GPPI036300-RA">
    <property type="protein sequence ID" value="GPPI036300-PA"/>
    <property type="gene ID" value="GPPI036300"/>
</dbReference>
<accession>A0A1B0BPB6</accession>
<dbReference type="EMBL" id="JXJN01017879">
    <property type="status" value="NOT_ANNOTATED_CDS"/>
    <property type="molecule type" value="Genomic_DNA"/>
</dbReference>